<organism evidence="2 3">
    <name type="scientific">Nibribacter ruber</name>
    <dbReference type="NCBI Taxonomy" id="2698458"/>
    <lineage>
        <taxon>Bacteria</taxon>
        <taxon>Pseudomonadati</taxon>
        <taxon>Bacteroidota</taxon>
        <taxon>Cytophagia</taxon>
        <taxon>Cytophagales</taxon>
        <taxon>Hymenobacteraceae</taxon>
        <taxon>Nibribacter</taxon>
    </lineage>
</organism>
<protein>
    <submittedName>
        <fullName evidence="2">Uncharacterized protein</fullName>
    </submittedName>
</protein>
<feature type="chain" id="PRO_5026656379" evidence="1">
    <location>
        <begin position="19"/>
        <end position="177"/>
    </location>
</feature>
<keyword evidence="1" id="KW-0732">Signal</keyword>
<evidence type="ECO:0000313" key="3">
    <source>
        <dbReference type="Proteomes" id="UP000464214"/>
    </source>
</evidence>
<gene>
    <name evidence="2" type="ORF">GU926_05445</name>
</gene>
<dbReference type="KEGG" id="nib:GU926_05445"/>
<feature type="signal peptide" evidence="1">
    <location>
        <begin position="1"/>
        <end position="18"/>
    </location>
</feature>
<name>A0A6P1NV31_9BACT</name>
<dbReference type="AlphaFoldDB" id="A0A6P1NV31"/>
<keyword evidence="3" id="KW-1185">Reference proteome</keyword>
<dbReference type="RefSeq" id="WP_160689774.1">
    <property type="nucleotide sequence ID" value="NZ_CP047897.1"/>
</dbReference>
<reference evidence="2 3" key="1">
    <citation type="submission" date="2020-01" db="EMBL/GenBank/DDBJ databases">
        <authorList>
            <person name="Kim M."/>
        </authorList>
    </citation>
    <scope>NUCLEOTIDE SEQUENCE [LARGE SCALE GENOMIC DNA]</scope>
    <source>
        <strain evidence="2 3">BT10</strain>
    </source>
</reference>
<dbReference type="Proteomes" id="UP000464214">
    <property type="component" value="Chromosome"/>
</dbReference>
<sequence length="177" mass="20434">MLLPAVLLSLSLVLVPVAQETDAYRHSVLLSFYQKSAKNEELADDFHALMEKYKGKDPLKLGYKAVSNAVMAKHTWSPYAKLKYLRTSGQIFEQAVALDKQDPEVRFLRYSIEFFVPRYLNMSGHLQDDKNIFLSAMLRHPKSGMPVESLKIMKDFLLRHPEHLTPEEREQVTNLKL</sequence>
<evidence type="ECO:0000256" key="1">
    <source>
        <dbReference type="SAM" id="SignalP"/>
    </source>
</evidence>
<proteinExistence type="predicted"/>
<accession>A0A6P1NV31</accession>
<dbReference type="EMBL" id="CP047897">
    <property type="protein sequence ID" value="QHL86910.1"/>
    <property type="molecule type" value="Genomic_DNA"/>
</dbReference>
<evidence type="ECO:0000313" key="2">
    <source>
        <dbReference type="EMBL" id="QHL86910.1"/>
    </source>
</evidence>